<comment type="subcellular location">
    <subcellularLocation>
        <location evidence="1">Cytoplasm</location>
        <location evidence="1">Cytoskeleton</location>
        <location evidence="1">Spindle</location>
    </subcellularLocation>
    <subcellularLocation>
        <location evidence="1">Nucleus</location>
    </subcellularLocation>
</comment>
<sequence>MDNMSDWVQHMVEKSPQINQMDVQNMGCLNFDKSMSQTVFSGLVKETSVQQYPVSDRFLVFQLLTKMFQKYSEELKANRPEFLYGLLQLVEGERDPRCLLVVFRLMHSVIESLDLDPYTEDVFEVISCYFPILFTPTPDDEYGITKEDLSGELHRCFTACPQFAPFLFPLVLEKLESELITAKIDSYKVIEGVSRNYGYERINQFIPQLWTAIRVDVLKPKLLETEISEHALKALISISDAMIENELMFDSFTKQIWTDISNAFNKPELDLVDSGVSIMLATISSNAYAFNQMITQLMPILLKQFTFCQKESTRVVIIESISRILSHSRNISQKQINLINFESLFTLMTSLSVADTETDNIRESVVSCLQQLIQLKEMNENKWEIITKVLHSLLDNCLNGQQL</sequence>
<dbReference type="OrthoDB" id="342900at2759"/>
<dbReference type="GO" id="GO:0097361">
    <property type="term" value="C:cytosolic [4Fe-4S] assembly targeting complex"/>
    <property type="evidence" value="ECO:0007669"/>
    <property type="project" value="UniProtKB-UniRule"/>
</dbReference>
<gene>
    <name evidence="3" type="ORF">OSB1V03_LOCUS10219</name>
</gene>
<feature type="domain" description="MMS19 N-terminal" evidence="2">
    <location>
        <begin position="28"/>
        <end position="218"/>
    </location>
</feature>
<dbReference type="GO" id="GO:0005819">
    <property type="term" value="C:spindle"/>
    <property type="evidence" value="ECO:0007669"/>
    <property type="project" value="UniProtKB-SubCell"/>
</dbReference>
<dbReference type="InterPro" id="IPR039920">
    <property type="entry name" value="MMS19"/>
</dbReference>
<dbReference type="PANTHER" id="PTHR12891:SF0">
    <property type="entry name" value="MMS19 NUCLEOTIDE EXCISION REPAIR PROTEIN HOMOLOG"/>
    <property type="match status" value="1"/>
</dbReference>
<dbReference type="GO" id="GO:0051604">
    <property type="term" value="P:protein maturation"/>
    <property type="evidence" value="ECO:0007669"/>
    <property type="project" value="UniProtKB-UniRule"/>
</dbReference>
<dbReference type="InterPro" id="IPR029240">
    <property type="entry name" value="MMS19_N"/>
</dbReference>
<keyword evidence="4" id="KW-1185">Reference proteome</keyword>
<name>A0A7R9KVH9_9ACAR</name>
<dbReference type="PANTHER" id="PTHR12891">
    <property type="entry name" value="DNA REPAIR/TRANSCRIPTION PROTEIN MET18/MMS19"/>
    <property type="match status" value="1"/>
</dbReference>
<organism evidence="3">
    <name type="scientific">Medioppia subpectinata</name>
    <dbReference type="NCBI Taxonomy" id="1979941"/>
    <lineage>
        <taxon>Eukaryota</taxon>
        <taxon>Metazoa</taxon>
        <taxon>Ecdysozoa</taxon>
        <taxon>Arthropoda</taxon>
        <taxon>Chelicerata</taxon>
        <taxon>Arachnida</taxon>
        <taxon>Acari</taxon>
        <taxon>Acariformes</taxon>
        <taxon>Sarcoptiformes</taxon>
        <taxon>Oribatida</taxon>
        <taxon>Brachypylina</taxon>
        <taxon>Oppioidea</taxon>
        <taxon>Oppiidae</taxon>
        <taxon>Medioppia</taxon>
    </lineage>
</organism>
<dbReference type="AlphaFoldDB" id="A0A7R9KVH9"/>
<keyword evidence="1" id="KW-0963">Cytoplasm</keyword>
<dbReference type="Pfam" id="PF14500">
    <property type="entry name" value="MMS19_N"/>
    <property type="match status" value="1"/>
</dbReference>
<dbReference type="GO" id="GO:0006281">
    <property type="term" value="P:DNA repair"/>
    <property type="evidence" value="ECO:0007669"/>
    <property type="project" value="UniProtKB-UniRule"/>
</dbReference>
<dbReference type="SUPFAM" id="SSF48371">
    <property type="entry name" value="ARM repeat"/>
    <property type="match status" value="1"/>
</dbReference>
<dbReference type="GO" id="GO:0005634">
    <property type="term" value="C:nucleus"/>
    <property type="evidence" value="ECO:0007669"/>
    <property type="project" value="UniProtKB-SubCell"/>
</dbReference>
<evidence type="ECO:0000256" key="1">
    <source>
        <dbReference type="RuleBase" id="RU367072"/>
    </source>
</evidence>
<keyword evidence="1" id="KW-0234">DNA repair</keyword>
<comment type="subunit">
    <text evidence="1">Component of the CIA complex.</text>
</comment>
<dbReference type="Proteomes" id="UP000759131">
    <property type="component" value="Unassembled WGS sequence"/>
</dbReference>
<dbReference type="GO" id="GO:0016226">
    <property type="term" value="P:iron-sulfur cluster assembly"/>
    <property type="evidence" value="ECO:0007669"/>
    <property type="project" value="UniProtKB-UniRule"/>
</dbReference>
<dbReference type="EMBL" id="CAJPIZ010007326">
    <property type="protein sequence ID" value="CAG2110234.1"/>
    <property type="molecule type" value="Genomic_DNA"/>
</dbReference>
<proteinExistence type="inferred from homology"/>
<reference evidence="3" key="1">
    <citation type="submission" date="2020-11" db="EMBL/GenBank/DDBJ databases">
        <authorList>
            <person name="Tran Van P."/>
        </authorList>
    </citation>
    <scope>NUCLEOTIDE SEQUENCE</scope>
</reference>
<dbReference type="InterPro" id="IPR011989">
    <property type="entry name" value="ARM-like"/>
</dbReference>
<evidence type="ECO:0000259" key="2">
    <source>
        <dbReference type="Pfam" id="PF14500"/>
    </source>
</evidence>
<evidence type="ECO:0000313" key="3">
    <source>
        <dbReference type="EMBL" id="CAD7629804.1"/>
    </source>
</evidence>
<keyword evidence="1" id="KW-0539">Nucleus</keyword>
<evidence type="ECO:0000313" key="4">
    <source>
        <dbReference type="Proteomes" id="UP000759131"/>
    </source>
</evidence>
<protein>
    <recommendedName>
        <fullName evidence="1">MMS19 nucleotide excision repair protein</fullName>
    </recommendedName>
</protein>
<comment type="similarity">
    <text evidence="1">Belongs to the MET18/MMS19 family.</text>
</comment>
<comment type="function">
    <text evidence="1">Key component of the cytosolic iron-sulfur protein assembly (CIA) complex, a multiprotein complex that mediates the incorporation of iron-sulfur cluster into apoproteins specifically involved in DNA metabolism and genomic integrity. In the CIA complex, MMS19 acts as an adapter between early-acting CIA components and a subset of cellular target iron-sulfur proteins.</text>
</comment>
<accession>A0A7R9KVH9</accession>
<keyword evidence="1" id="KW-0227">DNA damage</keyword>
<keyword evidence="1" id="KW-0206">Cytoskeleton</keyword>
<dbReference type="Gene3D" id="1.25.10.10">
    <property type="entry name" value="Leucine-rich Repeat Variant"/>
    <property type="match status" value="1"/>
</dbReference>
<dbReference type="InterPro" id="IPR016024">
    <property type="entry name" value="ARM-type_fold"/>
</dbReference>
<dbReference type="EMBL" id="OC861901">
    <property type="protein sequence ID" value="CAD7629804.1"/>
    <property type="molecule type" value="Genomic_DNA"/>
</dbReference>
<feature type="non-terminal residue" evidence="3">
    <location>
        <position position="403"/>
    </location>
</feature>